<accession>A0A6I0F2W7</accession>
<evidence type="ECO:0000313" key="9">
    <source>
        <dbReference type="EMBL" id="KAB2953900.1"/>
    </source>
</evidence>
<keyword evidence="1" id="KW-0813">Transport</keyword>
<dbReference type="InterPro" id="IPR017896">
    <property type="entry name" value="4Fe4S_Fe-S-bd"/>
</dbReference>
<evidence type="ECO:0000259" key="8">
    <source>
        <dbReference type="PROSITE" id="PS51379"/>
    </source>
</evidence>
<keyword evidence="10" id="KW-1185">Reference proteome</keyword>
<evidence type="ECO:0000256" key="6">
    <source>
        <dbReference type="ARBA" id="ARBA00023004"/>
    </source>
</evidence>
<keyword evidence="3" id="KW-0479">Metal-binding</keyword>
<dbReference type="OrthoDB" id="9810688at2"/>
<evidence type="ECO:0000256" key="7">
    <source>
        <dbReference type="ARBA" id="ARBA00023014"/>
    </source>
</evidence>
<comment type="caution">
    <text evidence="9">The sequence shown here is derived from an EMBL/GenBank/DDBJ whole genome shotgun (WGS) entry which is preliminary data.</text>
</comment>
<evidence type="ECO:0000256" key="5">
    <source>
        <dbReference type="ARBA" id="ARBA00022982"/>
    </source>
</evidence>
<dbReference type="Gene3D" id="3.30.70.20">
    <property type="match status" value="2"/>
</dbReference>
<evidence type="ECO:0000313" key="10">
    <source>
        <dbReference type="Proteomes" id="UP000468766"/>
    </source>
</evidence>
<dbReference type="Pfam" id="PF13247">
    <property type="entry name" value="Fer4_11"/>
    <property type="match status" value="1"/>
</dbReference>
<dbReference type="EMBL" id="WBXO01000002">
    <property type="protein sequence ID" value="KAB2953900.1"/>
    <property type="molecule type" value="Genomic_DNA"/>
</dbReference>
<dbReference type="Proteomes" id="UP000468766">
    <property type="component" value="Unassembled WGS sequence"/>
</dbReference>
<sequence>MRKEVMIDASKCNGCLSCTVACSAAHIPSGDPLEALLTGEPSRIAVYSVHGKAVPITCRHCDEPACVNACMAGAMQKNAESGRVKNENTGHDCIGCWMCVMACPYGVINQREKEGRSVAVKCDGCVGRSVPACVESCPNGALTYGPVNEYAETKQRQAAASQVA</sequence>
<protein>
    <submittedName>
        <fullName evidence="9">4Fe-4S dicluster domain-containing protein</fullName>
    </submittedName>
</protein>
<keyword evidence="6" id="KW-0408">Iron</keyword>
<reference evidence="9 10" key="1">
    <citation type="submission" date="2019-10" db="EMBL/GenBank/DDBJ databases">
        <title>Whole-genome sequence of the extremophile Heliorestis acidaminivorans DSM 24790.</title>
        <authorList>
            <person name="Kyndt J.A."/>
            <person name="Meyer T.E."/>
        </authorList>
    </citation>
    <scope>NUCLEOTIDE SEQUENCE [LARGE SCALE GENOMIC DNA]</scope>
    <source>
        <strain evidence="9 10">DSM 24790</strain>
    </source>
</reference>
<dbReference type="InterPro" id="IPR050954">
    <property type="entry name" value="ET_IronSulfur_Cluster-Binding"/>
</dbReference>
<dbReference type="AlphaFoldDB" id="A0A6I0F2W7"/>
<dbReference type="Pfam" id="PF12800">
    <property type="entry name" value="Fer4_4"/>
    <property type="match status" value="1"/>
</dbReference>
<evidence type="ECO:0000256" key="1">
    <source>
        <dbReference type="ARBA" id="ARBA00022448"/>
    </source>
</evidence>
<dbReference type="PANTHER" id="PTHR43177">
    <property type="entry name" value="PROTEIN NRFC"/>
    <property type="match status" value="1"/>
</dbReference>
<dbReference type="PROSITE" id="PS51379">
    <property type="entry name" value="4FE4S_FER_2"/>
    <property type="match status" value="3"/>
</dbReference>
<dbReference type="PROSITE" id="PS00198">
    <property type="entry name" value="4FE4S_FER_1"/>
    <property type="match status" value="1"/>
</dbReference>
<feature type="domain" description="4Fe-4S ferredoxin-type" evidence="8">
    <location>
        <begin position="82"/>
        <end position="113"/>
    </location>
</feature>
<feature type="domain" description="4Fe-4S ferredoxin-type" evidence="8">
    <location>
        <begin position="3"/>
        <end position="32"/>
    </location>
</feature>
<dbReference type="CDD" id="cd10563">
    <property type="entry name" value="CooF_like"/>
    <property type="match status" value="1"/>
</dbReference>
<name>A0A6I0F2W7_9FIRM</name>
<feature type="domain" description="4Fe-4S ferredoxin-type" evidence="8">
    <location>
        <begin position="116"/>
        <end position="147"/>
    </location>
</feature>
<dbReference type="GO" id="GO:0046872">
    <property type="term" value="F:metal ion binding"/>
    <property type="evidence" value="ECO:0007669"/>
    <property type="project" value="UniProtKB-KW"/>
</dbReference>
<keyword evidence="5" id="KW-0249">Electron transport</keyword>
<keyword evidence="2" id="KW-0004">4Fe-4S</keyword>
<dbReference type="GO" id="GO:0051539">
    <property type="term" value="F:4 iron, 4 sulfur cluster binding"/>
    <property type="evidence" value="ECO:0007669"/>
    <property type="project" value="UniProtKB-KW"/>
</dbReference>
<keyword evidence="7" id="KW-0411">Iron-sulfur</keyword>
<evidence type="ECO:0000256" key="2">
    <source>
        <dbReference type="ARBA" id="ARBA00022485"/>
    </source>
</evidence>
<evidence type="ECO:0000256" key="4">
    <source>
        <dbReference type="ARBA" id="ARBA00022737"/>
    </source>
</evidence>
<dbReference type="RefSeq" id="WP_151618990.1">
    <property type="nucleotide sequence ID" value="NZ_WBXO01000002.1"/>
</dbReference>
<keyword evidence="4" id="KW-0677">Repeat</keyword>
<dbReference type="PANTHER" id="PTHR43177:SF5">
    <property type="entry name" value="ANAEROBIC DIMETHYL SULFOXIDE REDUCTASE CHAIN B-RELATED"/>
    <property type="match status" value="1"/>
</dbReference>
<organism evidence="9 10">
    <name type="scientific">Heliorestis acidaminivorans</name>
    <dbReference type="NCBI Taxonomy" id="553427"/>
    <lineage>
        <taxon>Bacteria</taxon>
        <taxon>Bacillati</taxon>
        <taxon>Bacillota</taxon>
        <taxon>Clostridia</taxon>
        <taxon>Eubacteriales</taxon>
        <taxon>Heliobacteriaceae</taxon>
        <taxon>Heliorestis</taxon>
    </lineage>
</organism>
<gene>
    <name evidence="9" type="ORF">F9B85_04635</name>
</gene>
<dbReference type="SUPFAM" id="SSF54862">
    <property type="entry name" value="4Fe-4S ferredoxins"/>
    <property type="match status" value="1"/>
</dbReference>
<dbReference type="InterPro" id="IPR017900">
    <property type="entry name" value="4Fe4S_Fe_S_CS"/>
</dbReference>
<proteinExistence type="predicted"/>
<evidence type="ECO:0000256" key="3">
    <source>
        <dbReference type="ARBA" id="ARBA00022723"/>
    </source>
</evidence>